<dbReference type="Pfam" id="PF13374">
    <property type="entry name" value="TPR_10"/>
    <property type="match status" value="3"/>
</dbReference>
<feature type="coiled-coil region" evidence="4">
    <location>
        <begin position="1126"/>
        <end position="1156"/>
    </location>
</feature>
<dbReference type="SUPFAM" id="SSF48452">
    <property type="entry name" value="TPR-like"/>
    <property type="match status" value="3"/>
</dbReference>
<feature type="compositionally biased region" description="Basic and acidic residues" evidence="5">
    <location>
        <begin position="433"/>
        <end position="448"/>
    </location>
</feature>
<name>A0AA88H0J1_NAELO</name>
<dbReference type="EMBL" id="PYSW02000008">
    <property type="protein sequence ID" value="KAG2388963.1"/>
    <property type="molecule type" value="Genomic_DNA"/>
</dbReference>
<feature type="compositionally biased region" description="Acidic residues" evidence="5">
    <location>
        <begin position="420"/>
        <end position="432"/>
    </location>
</feature>
<evidence type="ECO:0000256" key="3">
    <source>
        <dbReference type="PROSITE-ProRule" id="PRU00339"/>
    </source>
</evidence>
<dbReference type="RefSeq" id="XP_044552955.1">
    <property type="nucleotide sequence ID" value="XM_044690342.1"/>
</dbReference>
<comment type="caution">
    <text evidence="6">The sequence shown here is derived from an EMBL/GenBank/DDBJ whole genome shotgun (WGS) entry which is preliminary data.</text>
</comment>
<feature type="repeat" description="TPR" evidence="3">
    <location>
        <begin position="1106"/>
        <end position="1139"/>
    </location>
</feature>
<evidence type="ECO:0000313" key="6">
    <source>
        <dbReference type="EMBL" id="KAG2388963.1"/>
    </source>
</evidence>
<dbReference type="SMART" id="SM00028">
    <property type="entry name" value="TPR"/>
    <property type="match status" value="10"/>
</dbReference>
<proteinExistence type="predicted"/>
<dbReference type="InterPro" id="IPR011990">
    <property type="entry name" value="TPR-like_helical_dom_sf"/>
</dbReference>
<evidence type="ECO:0000256" key="4">
    <source>
        <dbReference type="SAM" id="Coils"/>
    </source>
</evidence>
<feature type="region of interest" description="Disordered" evidence="5">
    <location>
        <begin position="415"/>
        <end position="458"/>
    </location>
</feature>
<dbReference type="Proteomes" id="UP000816034">
    <property type="component" value="Unassembled WGS sequence"/>
</dbReference>
<dbReference type="Pfam" id="PF13176">
    <property type="entry name" value="TPR_7"/>
    <property type="match status" value="1"/>
</dbReference>
<dbReference type="InterPro" id="IPR019734">
    <property type="entry name" value="TPR_rpt"/>
</dbReference>
<dbReference type="Pfam" id="PF13424">
    <property type="entry name" value="TPR_12"/>
    <property type="match status" value="1"/>
</dbReference>
<organism evidence="6 7">
    <name type="scientific">Naegleria lovaniensis</name>
    <name type="common">Amoeba</name>
    <dbReference type="NCBI Taxonomy" id="51637"/>
    <lineage>
        <taxon>Eukaryota</taxon>
        <taxon>Discoba</taxon>
        <taxon>Heterolobosea</taxon>
        <taxon>Tetramitia</taxon>
        <taxon>Eutetramitia</taxon>
        <taxon>Vahlkampfiidae</taxon>
        <taxon>Naegleria</taxon>
    </lineage>
</organism>
<sequence>MIDDSSQHLELSSGMIPLVDKLSQFSLDIPQNKIYATALCEYIQSAYQQVSLYEHLLKTDSENPYISTMSYADVKEVVKTVSEAAEYLIEVLEKDPQFSRKEDAQNDYMFEREDREQVGIMKIRILNIQRAVNTANANAQTEVSKKKNLTLDQVFQFDLHSRMYQSKNGVVHPDELTNDPRTFHLIGNENSGGRVQLMKKLFHVLHTQIAQQKEVQTQQTEKGKVPLNPADSLARNAAQRLKVILVQGVTGVGKSNFCVQICRELCKEFPDNIQRKFHVRLRANTKFSLTTTEAMQQVIQTWHVGPLPIHEKQLRDLYQQSFIGVTTVLYLEDPSNIHQVLALLPNIKYSPSSRAFVVISSRSQLKLELDRFSKGYIDLVTDGGVKQIRDRIPETNTSLEGYIAADQHDLDEFSDHESDFETDDDDDGSDDEDNKKKNKDEETDSEKYHLRKTPQQKKMEKELIQIFGSSKKKTFAIHMGIKNDDEKIPMFQRQFDVIYCNLEPLSFDFGAEMMQNLNPKLANEQTRSISALAENLPIFMKVVIRSQMLYGGDLADYSIAVGSFMDRYAKTNFPQLRKLCQGFFIGIWKKWEKPLRDFAIKLSIFPFSFDAVSASLVLEVPLHDTLKYLQFLIFVGMVCQNETGRFSMHDLVRDTFQIYKDEELKDSDEVKVAMSESEERYVQHYFNLLRLYNMQHEYSGIIYMPGPERYDMDIENMKYVVEFLKGLGNSDYVDALNTGRYIFRNVIFAIDRGRLYTFLESSAAVDKLQDEFGKAYFYEGFALIYYDLMDHKNAFLKAKKSLELLENACILSDVPSDELKQLPILLLTGDIAFRQNQHDIALKYFEKMVTIATRHAHDWQKIKVDKTSSDPFAIVSGFEDEEYIVKDIFIGKSYIAQAKIYMQRGDIKNGKKYFERGLTIMQRIYHRYHPFISDAFASYAQLLRDFKSSQFYEDVCKYYKDAIEIDAKIFGEESFSVSEKLDGYAVALTLQNNYEAAEPIFKRTLTLRKRFFGENDITVSSTHNNLAVCLKHLRRPDEAKIHYEAALNILIGLFGQNDSRVATIKTNIAKLKLEFSESYEDAEKTFQEALETLKDENINEKGRQMASTLTSLGDASRHKQDFTKALEYYQQAMAVLEEVKKKANSESTEYSEITSESVKILLSMANLHYDKQEYKESEELLDKGIEIISRNLGGENHPLYPNFLSLAANAKLNKKNYSGAEECYRKVVELKLKQKQPPSGVMTTYQSLAVCLDRQGKYTEAIEQYQKVLGILQESFKDDIDKQITVTRAIASAYTKTEPKDFGSAEKYFAQVEQLILKKTGNDNNIEYGEILNDLGACRIQLQKYEDAILNFAACEKIFAEFFGEHHDKTITAKENLSNLRTLIQQRDVKTGCPCLIM</sequence>
<protein>
    <submittedName>
        <fullName evidence="6">Uncharacterized protein</fullName>
    </submittedName>
</protein>
<dbReference type="Pfam" id="PF13181">
    <property type="entry name" value="TPR_8"/>
    <property type="match status" value="2"/>
</dbReference>
<keyword evidence="1" id="KW-0677">Repeat</keyword>
<dbReference type="PANTHER" id="PTHR45641">
    <property type="entry name" value="TETRATRICOPEPTIDE REPEAT PROTEIN (AFU_ORTHOLOGUE AFUA_6G03870)"/>
    <property type="match status" value="1"/>
</dbReference>
<feature type="repeat" description="TPR" evidence="3">
    <location>
        <begin position="1242"/>
        <end position="1275"/>
    </location>
</feature>
<evidence type="ECO:0000256" key="1">
    <source>
        <dbReference type="ARBA" id="ARBA00022737"/>
    </source>
</evidence>
<reference evidence="6 7" key="1">
    <citation type="journal article" date="2018" name="BMC Genomics">
        <title>The genome of Naegleria lovaniensis, the basis for a comparative approach to unravel pathogenicity factors of the human pathogenic amoeba N. fowleri.</title>
        <authorList>
            <person name="Liechti N."/>
            <person name="Schurch N."/>
            <person name="Bruggmann R."/>
            <person name="Wittwer M."/>
        </authorList>
    </citation>
    <scope>NUCLEOTIDE SEQUENCE [LARGE SCALE GENOMIC DNA]</scope>
    <source>
        <strain evidence="6 7">ATCC 30569</strain>
    </source>
</reference>
<gene>
    <name evidence="6" type="ORF">C9374_014363</name>
</gene>
<dbReference type="Gene3D" id="1.25.40.10">
    <property type="entry name" value="Tetratricopeptide repeat domain"/>
    <property type="match status" value="4"/>
</dbReference>
<keyword evidence="7" id="KW-1185">Reference proteome</keyword>
<dbReference type="GeneID" id="68106816"/>
<evidence type="ECO:0000256" key="5">
    <source>
        <dbReference type="SAM" id="MobiDB-lite"/>
    </source>
</evidence>
<evidence type="ECO:0000256" key="2">
    <source>
        <dbReference type="ARBA" id="ARBA00022803"/>
    </source>
</evidence>
<dbReference type="PANTHER" id="PTHR45641:SF19">
    <property type="entry name" value="NEPHROCYSTIN-3"/>
    <property type="match status" value="1"/>
</dbReference>
<evidence type="ECO:0000313" key="7">
    <source>
        <dbReference type="Proteomes" id="UP000816034"/>
    </source>
</evidence>
<keyword evidence="2 3" id="KW-0802">TPR repeat</keyword>
<accession>A0AA88H0J1</accession>
<keyword evidence="4" id="KW-0175">Coiled coil</keyword>
<dbReference type="PROSITE" id="PS50005">
    <property type="entry name" value="TPR"/>
    <property type="match status" value="2"/>
</dbReference>